<keyword evidence="2" id="KW-1185">Reference proteome</keyword>
<gene>
    <name evidence="1" type="ORF">MNODULE_04155</name>
</gene>
<evidence type="ECO:0000313" key="2">
    <source>
        <dbReference type="Proteomes" id="UP000534783"/>
    </source>
</evidence>
<sequence length="204" mass="23264">MGWLDALFQRKPTANPAVKSLRRNQGTLDPKIEEIITLLPKMGETVRQGADYLFMKVLQEQIRNYDARFGSKVVDQIDDSKKSAILRKLTGLMLVALFNELSEQYPDSPIPSALTDAVHYEIYRALPSKDSFIDYLTYRNPNFEDPRLAPAFKFGNDIAEIMQTLDLSFSFTISQQTMIISDISRKLIRLVLFDEPIETAPQSP</sequence>
<comment type="caution">
    <text evidence="1">The sequence shown here is derived from an EMBL/GenBank/DDBJ whole genome shotgun (WGS) entry which is preliminary data.</text>
</comment>
<name>A0A7X6DMP6_9BACT</name>
<dbReference type="AlphaFoldDB" id="A0A7X6DMP6"/>
<organism evidence="1 2">
    <name type="scientific">Candidatus Manganitrophus noduliformans</name>
    <dbReference type="NCBI Taxonomy" id="2606439"/>
    <lineage>
        <taxon>Bacteria</taxon>
        <taxon>Pseudomonadati</taxon>
        <taxon>Nitrospirota</taxon>
        <taxon>Nitrospiria</taxon>
        <taxon>Candidatus Troglogloeales</taxon>
        <taxon>Candidatus Manganitrophaceae</taxon>
        <taxon>Candidatus Manganitrophus</taxon>
    </lineage>
</organism>
<reference evidence="1 2" key="1">
    <citation type="journal article" date="2020" name="Nature">
        <title>Bacterial chemolithoautotrophy via manganese oxidation.</title>
        <authorList>
            <person name="Yu H."/>
            <person name="Leadbetter J.R."/>
        </authorList>
    </citation>
    <scope>NUCLEOTIDE SEQUENCE [LARGE SCALE GENOMIC DNA]</scope>
    <source>
        <strain evidence="1 2">Mn-1</strain>
    </source>
</reference>
<accession>A0A7X6DMP6</accession>
<proteinExistence type="predicted"/>
<protein>
    <submittedName>
        <fullName evidence="1">Uncharacterized protein</fullName>
    </submittedName>
</protein>
<evidence type="ECO:0000313" key="1">
    <source>
        <dbReference type="EMBL" id="NKE69937.1"/>
    </source>
</evidence>
<dbReference type="RefSeq" id="WP_168058215.1">
    <property type="nucleotide sequence ID" value="NZ_VTOW01000001.1"/>
</dbReference>
<dbReference type="Proteomes" id="UP000534783">
    <property type="component" value="Unassembled WGS sequence"/>
</dbReference>
<dbReference type="EMBL" id="VTOW01000001">
    <property type="protein sequence ID" value="NKE69937.1"/>
    <property type="molecule type" value="Genomic_DNA"/>
</dbReference>